<evidence type="ECO:0000313" key="3">
    <source>
        <dbReference type="EMBL" id="KAF2004081.1"/>
    </source>
</evidence>
<dbReference type="EMBL" id="ML977569">
    <property type="protein sequence ID" value="KAF2004081.1"/>
    <property type="molecule type" value="Genomic_DNA"/>
</dbReference>
<keyword evidence="1" id="KW-0472">Membrane</keyword>
<keyword evidence="1" id="KW-0812">Transmembrane</keyword>
<name>A0A6A5WV87_9PLEO</name>
<feature type="domain" description="F-box" evidence="2">
    <location>
        <begin position="40"/>
        <end position="93"/>
    </location>
</feature>
<accession>A0A6A5WV87</accession>
<evidence type="ECO:0000259" key="2">
    <source>
        <dbReference type="PROSITE" id="PS50181"/>
    </source>
</evidence>
<evidence type="ECO:0000313" key="4">
    <source>
        <dbReference type="Proteomes" id="UP000799779"/>
    </source>
</evidence>
<protein>
    <recommendedName>
        <fullName evidence="2">F-box domain-containing protein</fullName>
    </recommendedName>
</protein>
<dbReference type="OrthoDB" id="3768945at2759"/>
<dbReference type="PROSITE" id="PS50181">
    <property type="entry name" value="FBOX"/>
    <property type="match status" value="1"/>
</dbReference>
<dbReference type="Proteomes" id="UP000799779">
    <property type="component" value="Unassembled WGS sequence"/>
</dbReference>
<feature type="transmembrane region" description="Helical" evidence="1">
    <location>
        <begin position="161"/>
        <end position="184"/>
    </location>
</feature>
<organism evidence="3 4">
    <name type="scientific">Amniculicola lignicola CBS 123094</name>
    <dbReference type="NCBI Taxonomy" id="1392246"/>
    <lineage>
        <taxon>Eukaryota</taxon>
        <taxon>Fungi</taxon>
        <taxon>Dikarya</taxon>
        <taxon>Ascomycota</taxon>
        <taxon>Pezizomycotina</taxon>
        <taxon>Dothideomycetes</taxon>
        <taxon>Pleosporomycetidae</taxon>
        <taxon>Pleosporales</taxon>
        <taxon>Amniculicolaceae</taxon>
        <taxon>Amniculicola</taxon>
    </lineage>
</organism>
<sequence length="420" mass="47682">MDLKLSRKWLVIEKNDGAPGAQAVPHFNDNDNISNPKITSPSLLKLPDELLLEIMDVFENPTKNHYLRSLALTNRRLRDIAQNILLKDPWLNIHNTPRFVWLLLIKPHLAQSLSSINLIVGGDSGAKLSGMLDLPKGVGLLSKCQNALVTIVPDGKSRASLYHGLVVGLNGAYLAMLLLLTPILKSVGLSSRLAGGVKEHFSSRRPEIITNTQSFSSIVQQNLETLTIFDDEQRLMHRQMHHQISIHSFPTSISGIDLCIMPALKHLVVPMFAFSHKLYEDEQDPEGHSYDPPVYRMHRTTLYFNTLPPNLETLRILHGGVYTMGVVRELACKKRQYPKLRRIVAEFPELEEAYAGYLLPTLSKTTEECEKGDVTFRAIFPVQGNTTNEFAHNERARRMIKDEYCEMDSEWVERWQTLQE</sequence>
<keyword evidence="4" id="KW-1185">Reference proteome</keyword>
<reference evidence="3" key="1">
    <citation type="journal article" date="2020" name="Stud. Mycol.">
        <title>101 Dothideomycetes genomes: a test case for predicting lifestyles and emergence of pathogens.</title>
        <authorList>
            <person name="Haridas S."/>
            <person name="Albert R."/>
            <person name="Binder M."/>
            <person name="Bloem J."/>
            <person name="Labutti K."/>
            <person name="Salamov A."/>
            <person name="Andreopoulos B."/>
            <person name="Baker S."/>
            <person name="Barry K."/>
            <person name="Bills G."/>
            <person name="Bluhm B."/>
            <person name="Cannon C."/>
            <person name="Castanera R."/>
            <person name="Culley D."/>
            <person name="Daum C."/>
            <person name="Ezra D."/>
            <person name="Gonzalez J."/>
            <person name="Henrissat B."/>
            <person name="Kuo A."/>
            <person name="Liang C."/>
            <person name="Lipzen A."/>
            <person name="Lutzoni F."/>
            <person name="Magnuson J."/>
            <person name="Mondo S."/>
            <person name="Nolan M."/>
            <person name="Ohm R."/>
            <person name="Pangilinan J."/>
            <person name="Park H.-J."/>
            <person name="Ramirez L."/>
            <person name="Alfaro M."/>
            <person name="Sun H."/>
            <person name="Tritt A."/>
            <person name="Yoshinaga Y."/>
            <person name="Zwiers L.-H."/>
            <person name="Turgeon B."/>
            <person name="Goodwin S."/>
            <person name="Spatafora J."/>
            <person name="Crous P."/>
            <person name="Grigoriev I."/>
        </authorList>
    </citation>
    <scope>NUCLEOTIDE SEQUENCE</scope>
    <source>
        <strain evidence="3">CBS 123094</strain>
    </source>
</reference>
<evidence type="ECO:0000256" key="1">
    <source>
        <dbReference type="SAM" id="Phobius"/>
    </source>
</evidence>
<keyword evidence="1" id="KW-1133">Transmembrane helix</keyword>
<dbReference type="AlphaFoldDB" id="A0A6A5WV87"/>
<gene>
    <name evidence="3" type="ORF">P154DRAFT_519652</name>
</gene>
<dbReference type="InterPro" id="IPR001810">
    <property type="entry name" value="F-box_dom"/>
</dbReference>
<proteinExistence type="predicted"/>